<evidence type="ECO:0000313" key="3">
    <source>
        <dbReference type="Proteomes" id="UP000319746"/>
    </source>
</evidence>
<dbReference type="PANTHER" id="PTHR28004">
    <property type="entry name" value="ZGC:162816-RELATED"/>
    <property type="match status" value="1"/>
</dbReference>
<dbReference type="EMBL" id="VFOU01000004">
    <property type="protein sequence ID" value="TQL66107.1"/>
    <property type="molecule type" value="Genomic_DNA"/>
</dbReference>
<evidence type="ECO:0000259" key="1">
    <source>
        <dbReference type="Pfam" id="PF01168"/>
    </source>
</evidence>
<dbReference type="AlphaFoldDB" id="A0A543A0I9"/>
<sequence length="406" mass="43573">MDTSFRLLPPGQPLPGQQHLRLDAACHNLDAPMAVLDLHALSANAHDLLARARGKPVRISSKSIRSVEVLKALLALEGFAGVLALSLDEAIMLVHMGVTDDVVVGYPTVASNALGNLLRSAELLSTITLMIDHPDQLRAIQDVGTPVAPVRICLDLDTSLKFGPFHIGARRSPIHRASQARAAAEYITASPQFQLVGVMGYEAHIAGLTDANPAIRALKRIAMAELSARRPSMVAAVQAVLTERGVPELEFVNGGGTGSLEFTTSDESVTELAAGSGLYGPYLFDHYARFTPHPAAFFGLDAVRAPRARMITVHGGGWIASGPPGADRLPQPTYPPGLRYTSTEGAGEVQTPLTSHKGRLHIGQRVWFRHTKAGELAEHVNHFYILTQQSITARVSTYRGDGYAFL</sequence>
<dbReference type="Gene3D" id="3.20.20.10">
    <property type="entry name" value="Alanine racemase"/>
    <property type="match status" value="1"/>
</dbReference>
<dbReference type="Pfam" id="PF01168">
    <property type="entry name" value="Ala_racemase_N"/>
    <property type="match status" value="1"/>
</dbReference>
<protein>
    <submittedName>
        <fullName evidence="2">D-serine deaminase-like pyridoxal phosphate-dependent protein</fullName>
    </submittedName>
</protein>
<organism evidence="2 3">
    <name type="scientific">Enteractinococcus coprophilus</name>
    <dbReference type="NCBI Taxonomy" id="1027633"/>
    <lineage>
        <taxon>Bacteria</taxon>
        <taxon>Bacillati</taxon>
        <taxon>Actinomycetota</taxon>
        <taxon>Actinomycetes</taxon>
        <taxon>Micrococcales</taxon>
        <taxon>Micrococcaceae</taxon>
    </lineage>
</organism>
<comment type="caution">
    <text evidence="2">The sequence shown here is derived from an EMBL/GenBank/DDBJ whole genome shotgun (WGS) entry which is preliminary data.</text>
</comment>
<dbReference type="OrthoDB" id="2445260at2"/>
<proteinExistence type="predicted"/>
<evidence type="ECO:0000313" key="2">
    <source>
        <dbReference type="EMBL" id="TQL66107.1"/>
    </source>
</evidence>
<dbReference type="PANTHER" id="PTHR28004:SF2">
    <property type="entry name" value="D-SERINE DEHYDRATASE"/>
    <property type="match status" value="1"/>
</dbReference>
<dbReference type="SUPFAM" id="SSF51419">
    <property type="entry name" value="PLP-binding barrel"/>
    <property type="match status" value="1"/>
</dbReference>
<gene>
    <name evidence="2" type="ORF">FB556_2586</name>
</gene>
<keyword evidence="3" id="KW-1185">Reference proteome</keyword>
<feature type="domain" description="Alanine racemase N-terminal" evidence="1">
    <location>
        <begin position="37"/>
        <end position="280"/>
    </location>
</feature>
<dbReference type="InterPro" id="IPR029066">
    <property type="entry name" value="PLP-binding_barrel"/>
</dbReference>
<dbReference type="GO" id="GO:0036088">
    <property type="term" value="P:D-serine catabolic process"/>
    <property type="evidence" value="ECO:0007669"/>
    <property type="project" value="TreeGrafter"/>
</dbReference>
<accession>A0A543A0I9</accession>
<dbReference type="InterPro" id="IPR001608">
    <property type="entry name" value="Ala_racemase_N"/>
</dbReference>
<reference evidence="2 3" key="1">
    <citation type="submission" date="2019-06" db="EMBL/GenBank/DDBJ databases">
        <title>Sequencing the genomes of 1000 actinobacteria strains.</title>
        <authorList>
            <person name="Klenk H.-P."/>
        </authorList>
    </citation>
    <scope>NUCLEOTIDE SEQUENCE [LARGE SCALE GENOMIC DNA]</scope>
    <source>
        <strain evidence="2 3">DSM 24083</strain>
    </source>
</reference>
<dbReference type="InterPro" id="IPR051466">
    <property type="entry name" value="D-amino_acid_metab_enzyme"/>
</dbReference>
<dbReference type="GO" id="GO:0008721">
    <property type="term" value="F:D-serine ammonia-lyase activity"/>
    <property type="evidence" value="ECO:0007669"/>
    <property type="project" value="TreeGrafter"/>
</dbReference>
<name>A0A543A0I9_9MICC</name>
<dbReference type="Proteomes" id="UP000319746">
    <property type="component" value="Unassembled WGS sequence"/>
</dbReference>
<dbReference type="RefSeq" id="WP_141868281.1">
    <property type="nucleotide sequence ID" value="NZ_BAABAN010000017.1"/>
</dbReference>